<dbReference type="AlphaFoldDB" id="A0A5N5GZD8"/>
<feature type="compositionally biased region" description="Basic and acidic residues" evidence="1">
    <location>
        <begin position="184"/>
        <end position="193"/>
    </location>
</feature>
<reference evidence="2 3" key="3">
    <citation type="submission" date="2019-11" db="EMBL/GenBank/DDBJ databases">
        <title>A de novo genome assembly of a pear dwarfing rootstock.</title>
        <authorList>
            <person name="Wang F."/>
            <person name="Wang J."/>
            <person name="Li S."/>
            <person name="Zhang Y."/>
            <person name="Fang M."/>
            <person name="Ma L."/>
            <person name="Zhao Y."/>
            <person name="Jiang S."/>
        </authorList>
    </citation>
    <scope>NUCLEOTIDE SEQUENCE [LARGE SCALE GENOMIC DNA]</scope>
    <source>
        <strain evidence="2">S2</strain>
        <tissue evidence="2">Leaf</tissue>
    </source>
</reference>
<evidence type="ECO:0000256" key="1">
    <source>
        <dbReference type="SAM" id="MobiDB-lite"/>
    </source>
</evidence>
<evidence type="ECO:0000313" key="3">
    <source>
        <dbReference type="Proteomes" id="UP000327157"/>
    </source>
</evidence>
<reference evidence="3" key="2">
    <citation type="submission" date="2019-10" db="EMBL/GenBank/DDBJ databases">
        <title>A de novo genome assembly of a pear dwarfing rootstock.</title>
        <authorList>
            <person name="Wang F."/>
            <person name="Wang J."/>
            <person name="Li S."/>
            <person name="Zhang Y."/>
            <person name="Fang M."/>
            <person name="Ma L."/>
            <person name="Zhao Y."/>
            <person name="Jiang S."/>
        </authorList>
    </citation>
    <scope>NUCLEOTIDE SEQUENCE [LARGE SCALE GENOMIC DNA]</scope>
</reference>
<name>A0A5N5GZD8_9ROSA</name>
<accession>A0A5N5GZD8</accession>
<evidence type="ECO:0000313" key="2">
    <source>
        <dbReference type="EMBL" id="KAB2619152.1"/>
    </source>
</evidence>
<gene>
    <name evidence="2" type="ORF">D8674_015021</name>
</gene>
<dbReference type="Proteomes" id="UP000327157">
    <property type="component" value="Chromosome 15"/>
</dbReference>
<sequence>MDSTLFQLVKNSPFKLKQIDSEMLTSKFKLILRNTVEIVDNLKKKPYPATSFGCHSLYLVASRVRCAIPKRTDPVINLLVSFRSVIRELIDKLDHKDIMVELETLHNLTLLPMCLEDLLSHPSLLRHRLSYKITGSRLRHIHIVMDAKHRGIERWQSQRRNGRVTGKTNGGKERWQSHGNGGGDTREKRDHRQ</sequence>
<reference evidence="2 3" key="1">
    <citation type="submission" date="2019-09" db="EMBL/GenBank/DDBJ databases">
        <authorList>
            <person name="Ou C."/>
        </authorList>
    </citation>
    <scope>NUCLEOTIDE SEQUENCE [LARGE SCALE GENOMIC DNA]</scope>
    <source>
        <strain evidence="2">S2</strain>
        <tissue evidence="2">Leaf</tissue>
    </source>
</reference>
<dbReference type="EMBL" id="SMOL01000401">
    <property type="protein sequence ID" value="KAB2619152.1"/>
    <property type="molecule type" value="Genomic_DNA"/>
</dbReference>
<feature type="region of interest" description="Disordered" evidence="1">
    <location>
        <begin position="154"/>
        <end position="193"/>
    </location>
</feature>
<comment type="caution">
    <text evidence="2">The sequence shown here is derived from an EMBL/GenBank/DDBJ whole genome shotgun (WGS) entry which is preliminary data.</text>
</comment>
<proteinExistence type="predicted"/>
<organism evidence="2 3">
    <name type="scientific">Pyrus ussuriensis x Pyrus communis</name>
    <dbReference type="NCBI Taxonomy" id="2448454"/>
    <lineage>
        <taxon>Eukaryota</taxon>
        <taxon>Viridiplantae</taxon>
        <taxon>Streptophyta</taxon>
        <taxon>Embryophyta</taxon>
        <taxon>Tracheophyta</taxon>
        <taxon>Spermatophyta</taxon>
        <taxon>Magnoliopsida</taxon>
        <taxon>eudicotyledons</taxon>
        <taxon>Gunneridae</taxon>
        <taxon>Pentapetalae</taxon>
        <taxon>rosids</taxon>
        <taxon>fabids</taxon>
        <taxon>Rosales</taxon>
        <taxon>Rosaceae</taxon>
        <taxon>Amygdaloideae</taxon>
        <taxon>Maleae</taxon>
        <taxon>Pyrus</taxon>
    </lineage>
</organism>
<protein>
    <submittedName>
        <fullName evidence="2">Uncharacterized protein</fullName>
    </submittedName>
</protein>
<keyword evidence="3" id="KW-1185">Reference proteome</keyword>